<dbReference type="EMBL" id="JBJXBP010000001">
    <property type="protein sequence ID" value="KAL3851365.1"/>
    <property type="molecule type" value="Genomic_DNA"/>
</dbReference>
<dbReference type="GO" id="GO:0005634">
    <property type="term" value="C:nucleus"/>
    <property type="evidence" value="ECO:0007669"/>
    <property type="project" value="UniProtKB-SubCell"/>
</dbReference>
<dbReference type="GO" id="GO:0030154">
    <property type="term" value="P:cell differentiation"/>
    <property type="evidence" value="ECO:0007669"/>
    <property type="project" value="UniProtKB-KW"/>
</dbReference>
<dbReference type="FunFam" id="1.10.10.60:FF:000118">
    <property type="entry name" value="WUSCHEL-related homeobox 11"/>
    <property type="match status" value="1"/>
</dbReference>
<evidence type="ECO:0000256" key="3">
    <source>
        <dbReference type="ARBA" id="ARBA00022782"/>
    </source>
</evidence>
<feature type="region of interest" description="Disordered" evidence="14">
    <location>
        <begin position="1"/>
        <end position="77"/>
    </location>
</feature>
<comment type="subcellular location">
    <subcellularLocation>
        <location evidence="1 12 13">Nucleus</location>
    </subcellularLocation>
</comment>
<evidence type="ECO:0000256" key="9">
    <source>
        <dbReference type="ARBA" id="ARBA00023242"/>
    </source>
</evidence>
<evidence type="ECO:0000256" key="1">
    <source>
        <dbReference type="ARBA" id="ARBA00004123"/>
    </source>
</evidence>
<dbReference type="InterPro" id="IPR044557">
    <property type="entry name" value="WOX8/9-like"/>
</dbReference>
<evidence type="ECO:0000256" key="6">
    <source>
        <dbReference type="ARBA" id="ARBA00023125"/>
    </source>
</evidence>
<keyword evidence="7 12" id="KW-0371">Homeobox</keyword>
<keyword evidence="4" id="KW-0805">Transcription regulation</keyword>
<evidence type="ECO:0000256" key="13">
    <source>
        <dbReference type="RuleBase" id="RU000682"/>
    </source>
</evidence>
<feature type="compositionally biased region" description="Low complexity" evidence="14">
    <location>
        <begin position="144"/>
        <end position="159"/>
    </location>
</feature>
<feature type="compositionally biased region" description="Low complexity" evidence="14">
    <location>
        <begin position="18"/>
        <end position="36"/>
    </location>
</feature>
<keyword evidence="2" id="KW-0217">Developmental protein</keyword>
<dbReference type="Gene3D" id="1.10.10.60">
    <property type="entry name" value="Homeodomain-like"/>
    <property type="match status" value="1"/>
</dbReference>
<evidence type="ECO:0000256" key="12">
    <source>
        <dbReference type="PROSITE-ProRule" id="PRU00108"/>
    </source>
</evidence>
<evidence type="ECO:0000256" key="4">
    <source>
        <dbReference type="ARBA" id="ARBA00023015"/>
    </source>
</evidence>
<keyword evidence="9 12" id="KW-0539">Nucleus</keyword>
<evidence type="ECO:0000256" key="10">
    <source>
        <dbReference type="ARBA" id="ARBA00024040"/>
    </source>
</evidence>
<evidence type="ECO:0000313" key="17">
    <source>
        <dbReference type="Proteomes" id="UP001634393"/>
    </source>
</evidence>
<dbReference type="Pfam" id="PF00046">
    <property type="entry name" value="Homeodomain"/>
    <property type="match status" value="1"/>
</dbReference>
<dbReference type="InterPro" id="IPR001356">
    <property type="entry name" value="HD"/>
</dbReference>
<comment type="caution">
    <text evidence="16">The sequence shown here is derived from an EMBL/GenBank/DDBJ whole genome shotgun (WGS) entry which is preliminary data.</text>
</comment>
<name>A0ABD3USU1_9LAMI</name>
<evidence type="ECO:0000259" key="15">
    <source>
        <dbReference type="PROSITE" id="PS50071"/>
    </source>
</evidence>
<evidence type="ECO:0000256" key="7">
    <source>
        <dbReference type="ARBA" id="ARBA00023155"/>
    </source>
</evidence>
<dbReference type="SMART" id="SM00389">
    <property type="entry name" value="HOX"/>
    <property type="match status" value="1"/>
</dbReference>
<dbReference type="InterPro" id="IPR009057">
    <property type="entry name" value="Homeodomain-like_sf"/>
</dbReference>
<accession>A0ABD3USU1</accession>
<feature type="domain" description="Homeobox" evidence="15">
    <location>
        <begin position="66"/>
        <end position="131"/>
    </location>
</feature>
<feature type="DNA-binding region" description="Homeobox" evidence="12">
    <location>
        <begin position="68"/>
        <end position="132"/>
    </location>
</feature>
<evidence type="ECO:0000256" key="14">
    <source>
        <dbReference type="SAM" id="MobiDB-lite"/>
    </source>
</evidence>
<dbReference type="PANTHER" id="PTHR47288">
    <property type="entry name" value="WUSCHEL-RELATED HOMEOBOX 9"/>
    <property type="match status" value="1"/>
</dbReference>
<organism evidence="16 17">
    <name type="scientific">Penstemon smallii</name>
    <dbReference type="NCBI Taxonomy" id="265156"/>
    <lineage>
        <taxon>Eukaryota</taxon>
        <taxon>Viridiplantae</taxon>
        <taxon>Streptophyta</taxon>
        <taxon>Embryophyta</taxon>
        <taxon>Tracheophyta</taxon>
        <taxon>Spermatophyta</taxon>
        <taxon>Magnoliopsida</taxon>
        <taxon>eudicotyledons</taxon>
        <taxon>Gunneridae</taxon>
        <taxon>Pentapetalae</taxon>
        <taxon>asterids</taxon>
        <taxon>lamiids</taxon>
        <taxon>Lamiales</taxon>
        <taxon>Plantaginaceae</taxon>
        <taxon>Cheloneae</taxon>
        <taxon>Penstemon</taxon>
    </lineage>
</organism>
<comment type="similarity">
    <text evidence="10">Belongs to the WUS homeobox family.</text>
</comment>
<feature type="region of interest" description="Disordered" evidence="14">
    <location>
        <begin position="126"/>
        <end position="188"/>
    </location>
</feature>
<dbReference type="AlphaFoldDB" id="A0ABD3USU1"/>
<keyword evidence="6 12" id="KW-0238">DNA-binding</keyword>
<evidence type="ECO:0000256" key="2">
    <source>
        <dbReference type="ARBA" id="ARBA00022473"/>
    </source>
</evidence>
<evidence type="ECO:0000313" key="16">
    <source>
        <dbReference type="EMBL" id="KAL3851365.1"/>
    </source>
</evidence>
<evidence type="ECO:0000256" key="8">
    <source>
        <dbReference type="ARBA" id="ARBA00023163"/>
    </source>
</evidence>
<dbReference type="PANTHER" id="PTHR47288:SF1">
    <property type="entry name" value="WUSCHEL-RELATED HOMEOBOX 9"/>
    <property type="match status" value="1"/>
</dbReference>
<dbReference type="Proteomes" id="UP001634393">
    <property type="component" value="Unassembled WGS sequence"/>
</dbReference>
<dbReference type="SUPFAM" id="SSF46689">
    <property type="entry name" value="Homeodomain-like"/>
    <property type="match status" value="1"/>
</dbReference>
<dbReference type="GO" id="GO:0003677">
    <property type="term" value="F:DNA binding"/>
    <property type="evidence" value="ECO:0007669"/>
    <property type="project" value="UniProtKB-UniRule"/>
</dbReference>
<feature type="compositionally biased region" description="Basic residues" evidence="14">
    <location>
        <begin position="126"/>
        <end position="140"/>
    </location>
</feature>
<keyword evidence="3" id="KW-0221">Differentiation</keyword>
<sequence>MGSSNNRHWPSMFKSKPHISSTTISNTSSSHQQQQWQHHHHHHHHQDTINSSFHRTPYTPPVEERTPEPKPRWNPRPEQIRILESIFNSGMVNPPRDEIRKIRAQLQQYGQVGDANVFYWFQNRKSRTKHKQRQHQHLSKKPISNINITKTSSSSNSSSSDKDNKDKDKDNKHYSYSSPPPTTNQPSFFQASASMAEPFFFPVQQNTTSSAALGGFPPADHTVGVPTFLLITNKPEDDVNVDVDVDVDDQEKMKLQEQLTYGVSAAPYNNNNNNNNNNILLPFPSPTANHVFQGEPAGPTKSTVFINDVCIEVGFGPFNVREAFGDDSVLLQSTGQPVLTNEWGVTLHPLQHGAFYYLVRAFAPSPIDRTIDLI</sequence>
<feature type="compositionally biased region" description="Basic and acidic residues" evidence="14">
    <location>
        <begin position="160"/>
        <end position="173"/>
    </location>
</feature>
<evidence type="ECO:0000256" key="11">
    <source>
        <dbReference type="ARBA" id="ARBA00068485"/>
    </source>
</evidence>
<keyword evidence="17" id="KW-1185">Reference proteome</keyword>
<dbReference type="CDD" id="cd00086">
    <property type="entry name" value="homeodomain"/>
    <property type="match status" value="1"/>
</dbReference>
<evidence type="ECO:0000256" key="5">
    <source>
        <dbReference type="ARBA" id="ARBA00023089"/>
    </source>
</evidence>
<keyword evidence="8" id="KW-0804">Transcription</keyword>
<gene>
    <name evidence="16" type="ORF">ACJIZ3_013247</name>
</gene>
<reference evidence="16 17" key="1">
    <citation type="submission" date="2024-12" db="EMBL/GenBank/DDBJ databases">
        <title>The unique morphological basis and parallel evolutionary history of personate flowers in Penstemon.</title>
        <authorList>
            <person name="Depatie T.H."/>
            <person name="Wessinger C.A."/>
        </authorList>
    </citation>
    <scope>NUCLEOTIDE SEQUENCE [LARGE SCALE GENOMIC DNA]</scope>
    <source>
        <strain evidence="16">WTNN_2</strain>
        <tissue evidence="16">Leaf</tissue>
    </source>
</reference>
<protein>
    <recommendedName>
        <fullName evidence="11">Protein WUSCHEL</fullName>
    </recommendedName>
</protein>
<feature type="compositionally biased region" description="Basic and acidic residues" evidence="14">
    <location>
        <begin position="62"/>
        <end position="71"/>
    </location>
</feature>
<dbReference type="GO" id="GO:0009908">
    <property type="term" value="P:flower development"/>
    <property type="evidence" value="ECO:0007669"/>
    <property type="project" value="UniProtKB-KW"/>
</dbReference>
<dbReference type="PROSITE" id="PS50071">
    <property type="entry name" value="HOMEOBOX_2"/>
    <property type="match status" value="1"/>
</dbReference>
<keyword evidence="5" id="KW-0287">Flowering</keyword>
<proteinExistence type="inferred from homology"/>